<evidence type="ECO:0000313" key="13">
    <source>
        <dbReference type="Proteomes" id="UP000030528"/>
    </source>
</evidence>
<dbReference type="InterPro" id="IPR005829">
    <property type="entry name" value="Sugar_transporter_CS"/>
</dbReference>
<gene>
    <name evidence="12" type="primary">xylE</name>
    <name evidence="12" type="ORF">N781_12445</name>
</gene>
<dbReference type="eggNOG" id="COG2814">
    <property type="taxonomic scope" value="Bacteria"/>
</dbReference>
<organism evidence="12 13">
    <name type="scientific">Pontibacillus halophilus JSM 076056 = DSM 19796</name>
    <dbReference type="NCBI Taxonomy" id="1385510"/>
    <lineage>
        <taxon>Bacteria</taxon>
        <taxon>Bacillati</taxon>
        <taxon>Bacillota</taxon>
        <taxon>Bacilli</taxon>
        <taxon>Bacillales</taxon>
        <taxon>Bacillaceae</taxon>
        <taxon>Pontibacillus</taxon>
    </lineage>
</organism>
<evidence type="ECO:0000259" key="11">
    <source>
        <dbReference type="PROSITE" id="PS50850"/>
    </source>
</evidence>
<evidence type="ECO:0000256" key="2">
    <source>
        <dbReference type="ARBA" id="ARBA00010992"/>
    </source>
</evidence>
<dbReference type="SUPFAM" id="SSF103473">
    <property type="entry name" value="MFS general substrate transporter"/>
    <property type="match status" value="1"/>
</dbReference>
<dbReference type="GO" id="GO:0022857">
    <property type="term" value="F:transmembrane transporter activity"/>
    <property type="evidence" value="ECO:0007669"/>
    <property type="project" value="InterPro"/>
</dbReference>
<dbReference type="PRINTS" id="PR00171">
    <property type="entry name" value="SUGRTRNSPORT"/>
</dbReference>
<dbReference type="RefSeq" id="WP_026799730.1">
    <property type="nucleotide sequence ID" value="NZ_AULI01000005.1"/>
</dbReference>
<dbReference type="Proteomes" id="UP000030528">
    <property type="component" value="Unassembled WGS sequence"/>
</dbReference>
<dbReference type="GO" id="GO:0005886">
    <property type="term" value="C:plasma membrane"/>
    <property type="evidence" value="ECO:0007669"/>
    <property type="project" value="UniProtKB-SubCell"/>
</dbReference>
<feature type="domain" description="Major facilitator superfamily (MFS) profile" evidence="11">
    <location>
        <begin position="11"/>
        <end position="444"/>
    </location>
</feature>
<keyword evidence="7 10" id="KW-1133">Transmembrane helix</keyword>
<dbReference type="PROSITE" id="PS50850">
    <property type="entry name" value="MFS"/>
    <property type="match status" value="1"/>
</dbReference>
<proteinExistence type="inferred from homology"/>
<dbReference type="OrthoDB" id="9783823at2"/>
<feature type="transmembrane region" description="Helical" evidence="10">
    <location>
        <begin position="44"/>
        <end position="65"/>
    </location>
</feature>
<name>A0A0A5IBJ6_9BACI</name>
<dbReference type="InterPro" id="IPR005828">
    <property type="entry name" value="MFS_sugar_transport-like"/>
</dbReference>
<evidence type="ECO:0000256" key="8">
    <source>
        <dbReference type="ARBA" id="ARBA00023136"/>
    </source>
</evidence>
<evidence type="ECO:0000256" key="10">
    <source>
        <dbReference type="SAM" id="Phobius"/>
    </source>
</evidence>
<dbReference type="InterPro" id="IPR050820">
    <property type="entry name" value="MFS_Sugar_Transporter"/>
</dbReference>
<dbReference type="FunFam" id="1.20.1250.20:FF:000122">
    <property type="entry name" value="D-xylose transporter XylE"/>
    <property type="match status" value="1"/>
</dbReference>
<accession>A0A0A5IBJ6</accession>
<feature type="transmembrane region" description="Helical" evidence="10">
    <location>
        <begin position="418"/>
        <end position="437"/>
    </location>
</feature>
<evidence type="ECO:0000256" key="3">
    <source>
        <dbReference type="ARBA" id="ARBA00022448"/>
    </source>
</evidence>
<evidence type="ECO:0000256" key="4">
    <source>
        <dbReference type="ARBA" id="ARBA00022475"/>
    </source>
</evidence>
<dbReference type="EMBL" id="AVPE01000003">
    <property type="protein sequence ID" value="KGX93212.1"/>
    <property type="molecule type" value="Genomic_DNA"/>
</dbReference>
<sequence>MNHPKAYATMIAIVAAIGGILYGYDTAVINGSVGFVESYFNLGASAVGWAVSSALVGSLIGASTAGKLADRLGRKKTLLIAATLFGLSAIFSAIPPNFTVFFMARIVGGIGMGIASIVTPMYISEIAPNSMRGLLGSFYQVAVTFGILTIYFVNYEIVSVGSEAWNVNNGWRYMFASELIPALLFFLLLWGIPESPRWLAMQNNREKTLSVLQRFFHKKEDAEHQLRDIEKGLEEEEGKSGQGILSKKWRLPLFVGIGLAFLQQVSGINVIMYYATEFLGDFNIGTGENSSYLQSVYIGLVNFLATFIATATLDKFGRKTLLIIGSTGMALSMTIVGIMIYMQAVTYTLMVFIFLYIICFAFSWGPIAWVLLSEIFPNRIRGKVMSISVFVLWSSNILVSQTFPMMNQNGFLQSTFNGAFPFLVYGVFCLLCIPFSIKFVPETKGRSLEDIERMWNERTGYESEQDIKA</sequence>
<dbReference type="PROSITE" id="PS00216">
    <property type="entry name" value="SUGAR_TRANSPORT_1"/>
    <property type="match status" value="1"/>
</dbReference>
<feature type="transmembrane region" description="Helical" evidence="10">
    <location>
        <begin position="384"/>
        <end position="406"/>
    </location>
</feature>
<keyword evidence="4" id="KW-1003">Cell membrane</keyword>
<keyword evidence="8 10" id="KW-0472">Membrane</keyword>
<feature type="transmembrane region" description="Helical" evidence="10">
    <location>
        <begin position="134"/>
        <end position="153"/>
    </location>
</feature>
<dbReference type="NCBIfam" id="TIGR00879">
    <property type="entry name" value="SP"/>
    <property type="match status" value="1"/>
</dbReference>
<feature type="transmembrane region" description="Helical" evidence="10">
    <location>
        <begin position="77"/>
        <end position="94"/>
    </location>
</feature>
<dbReference type="Pfam" id="PF00083">
    <property type="entry name" value="Sugar_tr"/>
    <property type="match status" value="1"/>
</dbReference>
<reference evidence="12 13" key="1">
    <citation type="submission" date="2013-08" db="EMBL/GenBank/DDBJ databases">
        <authorList>
            <person name="Huang J."/>
            <person name="Wang G."/>
        </authorList>
    </citation>
    <scope>NUCLEOTIDE SEQUENCE [LARGE SCALE GENOMIC DNA]</scope>
    <source>
        <strain evidence="12 13">JSM 076056</strain>
    </source>
</reference>
<comment type="caution">
    <text evidence="12">The sequence shown here is derived from an EMBL/GenBank/DDBJ whole genome shotgun (WGS) entry which is preliminary data.</text>
</comment>
<dbReference type="STRING" id="1385510.GCA_000425205_01281"/>
<feature type="transmembrane region" description="Helical" evidence="10">
    <location>
        <begin position="295"/>
        <end position="313"/>
    </location>
</feature>
<keyword evidence="3 9" id="KW-0813">Transport</keyword>
<comment type="similarity">
    <text evidence="2 9">Belongs to the major facilitator superfamily. Sugar transporter (TC 2.A.1.1) family.</text>
</comment>
<dbReference type="InterPro" id="IPR036259">
    <property type="entry name" value="MFS_trans_sf"/>
</dbReference>
<dbReference type="AlphaFoldDB" id="A0A0A5IBJ6"/>
<feature type="transmembrane region" description="Helical" evidence="10">
    <location>
        <begin position="253"/>
        <end position="275"/>
    </location>
</feature>
<dbReference type="PANTHER" id="PTHR48023:SF4">
    <property type="entry name" value="D-XYLOSE-PROTON SYMPORTER-LIKE 2"/>
    <property type="match status" value="1"/>
</dbReference>
<feature type="transmembrane region" description="Helical" evidence="10">
    <location>
        <begin position="7"/>
        <end position="24"/>
    </location>
</feature>
<keyword evidence="6 10" id="KW-0812">Transmembrane</keyword>
<dbReference type="PANTHER" id="PTHR48023">
    <property type="entry name" value="D-XYLOSE-PROTON SYMPORTER-LIKE 2"/>
    <property type="match status" value="1"/>
</dbReference>
<evidence type="ECO:0000256" key="6">
    <source>
        <dbReference type="ARBA" id="ARBA00022692"/>
    </source>
</evidence>
<feature type="transmembrane region" description="Helical" evidence="10">
    <location>
        <begin position="320"/>
        <end position="341"/>
    </location>
</feature>
<feature type="transmembrane region" description="Helical" evidence="10">
    <location>
        <begin position="347"/>
        <end position="372"/>
    </location>
</feature>
<dbReference type="InterPro" id="IPR047984">
    <property type="entry name" value="XylE-like"/>
</dbReference>
<dbReference type="Gene3D" id="1.20.1250.20">
    <property type="entry name" value="MFS general substrate transporter like domains"/>
    <property type="match status" value="2"/>
</dbReference>
<dbReference type="CDD" id="cd17359">
    <property type="entry name" value="MFS_XylE_like"/>
    <property type="match status" value="1"/>
</dbReference>
<comment type="subcellular location">
    <subcellularLocation>
        <location evidence="1">Cell membrane</location>
        <topology evidence="1">Multi-pass membrane protein</topology>
    </subcellularLocation>
</comment>
<evidence type="ECO:0000313" key="12">
    <source>
        <dbReference type="EMBL" id="KGX93212.1"/>
    </source>
</evidence>
<dbReference type="PROSITE" id="PS00217">
    <property type="entry name" value="SUGAR_TRANSPORT_2"/>
    <property type="match status" value="1"/>
</dbReference>
<dbReference type="InterPro" id="IPR003663">
    <property type="entry name" value="Sugar/inositol_transpt"/>
</dbReference>
<keyword evidence="13" id="KW-1185">Reference proteome</keyword>
<protein>
    <submittedName>
        <fullName evidence="12">D-xylose transporter</fullName>
    </submittedName>
</protein>
<feature type="transmembrane region" description="Helical" evidence="10">
    <location>
        <begin position="100"/>
        <end position="122"/>
    </location>
</feature>
<evidence type="ECO:0000256" key="9">
    <source>
        <dbReference type="RuleBase" id="RU003346"/>
    </source>
</evidence>
<keyword evidence="5" id="KW-0762">Sugar transport</keyword>
<feature type="transmembrane region" description="Helical" evidence="10">
    <location>
        <begin position="173"/>
        <end position="192"/>
    </location>
</feature>
<evidence type="ECO:0000256" key="7">
    <source>
        <dbReference type="ARBA" id="ARBA00022989"/>
    </source>
</evidence>
<dbReference type="InterPro" id="IPR020846">
    <property type="entry name" value="MFS_dom"/>
</dbReference>
<evidence type="ECO:0000256" key="5">
    <source>
        <dbReference type="ARBA" id="ARBA00022597"/>
    </source>
</evidence>
<evidence type="ECO:0000256" key="1">
    <source>
        <dbReference type="ARBA" id="ARBA00004651"/>
    </source>
</evidence>